<evidence type="ECO:0000313" key="2">
    <source>
        <dbReference type="Proteomes" id="UP000634136"/>
    </source>
</evidence>
<accession>A0A834SG05</accession>
<name>A0A834SG05_9FABA</name>
<keyword evidence="2" id="KW-1185">Reference proteome</keyword>
<comment type="caution">
    <text evidence="1">The sequence shown here is derived from an EMBL/GenBank/DDBJ whole genome shotgun (WGS) entry which is preliminary data.</text>
</comment>
<organism evidence="1 2">
    <name type="scientific">Senna tora</name>
    <dbReference type="NCBI Taxonomy" id="362788"/>
    <lineage>
        <taxon>Eukaryota</taxon>
        <taxon>Viridiplantae</taxon>
        <taxon>Streptophyta</taxon>
        <taxon>Embryophyta</taxon>
        <taxon>Tracheophyta</taxon>
        <taxon>Spermatophyta</taxon>
        <taxon>Magnoliopsida</taxon>
        <taxon>eudicotyledons</taxon>
        <taxon>Gunneridae</taxon>
        <taxon>Pentapetalae</taxon>
        <taxon>rosids</taxon>
        <taxon>fabids</taxon>
        <taxon>Fabales</taxon>
        <taxon>Fabaceae</taxon>
        <taxon>Caesalpinioideae</taxon>
        <taxon>Cassia clade</taxon>
        <taxon>Senna</taxon>
    </lineage>
</organism>
<evidence type="ECO:0000313" key="1">
    <source>
        <dbReference type="EMBL" id="KAF7803333.1"/>
    </source>
</evidence>
<sequence length="38" mass="4126">MGRLACPKQCNAHSRVGRVFYGGLCLFRDGLGCDGHVM</sequence>
<protein>
    <submittedName>
        <fullName evidence="1">Uncharacterized protein</fullName>
    </submittedName>
</protein>
<dbReference type="EMBL" id="JAAIUW010000013">
    <property type="protein sequence ID" value="KAF7803333.1"/>
    <property type="molecule type" value="Genomic_DNA"/>
</dbReference>
<proteinExistence type="predicted"/>
<dbReference type="AlphaFoldDB" id="A0A834SG05"/>
<gene>
    <name evidence="1" type="ORF">G2W53_042444</name>
</gene>
<dbReference type="Proteomes" id="UP000634136">
    <property type="component" value="Unassembled WGS sequence"/>
</dbReference>
<reference evidence="1" key="1">
    <citation type="submission" date="2020-09" db="EMBL/GenBank/DDBJ databases">
        <title>Genome-Enabled Discovery of Anthraquinone Biosynthesis in Senna tora.</title>
        <authorList>
            <person name="Kang S.-H."/>
            <person name="Pandey R.P."/>
            <person name="Lee C.-M."/>
            <person name="Sim J.-S."/>
            <person name="Jeong J.-T."/>
            <person name="Choi B.-S."/>
            <person name="Jung M."/>
            <person name="Ginzburg D."/>
            <person name="Zhao K."/>
            <person name="Won S.Y."/>
            <person name="Oh T.-J."/>
            <person name="Yu Y."/>
            <person name="Kim N.-H."/>
            <person name="Lee O.R."/>
            <person name="Lee T.-H."/>
            <person name="Bashyal P."/>
            <person name="Kim T.-S."/>
            <person name="Lee W.-H."/>
            <person name="Kawkins C."/>
            <person name="Kim C.-K."/>
            <person name="Kim J.S."/>
            <person name="Ahn B.O."/>
            <person name="Rhee S.Y."/>
            <person name="Sohng J.K."/>
        </authorList>
    </citation>
    <scope>NUCLEOTIDE SEQUENCE</scope>
    <source>
        <tissue evidence="1">Leaf</tissue>
    </source>
</reference>